<dbReference type="KEGG" id="gsn:YC6258_00133"/>
<feature type="active site" evidence="6">
    <location>
        <position position="13"/>
    </location>
</feature>
<evidence type="ECO:0000256" key="4">
    <source>
        <dbReference type="PIRSR" id="PIRSR001220-1"/>
    </source>
</evidence>
<evidence type="ECO:0000259" key="8">
    <source>
        <dbReference type="Pfam" id="PF00710"/>
    </source>
</evidence>
<evidence type="ECO:0000256" key="5">
    <source>
        <dbReference type="PIRSR" id="PIRSR001220-2"/>
    </source>
</evidence>
<dbReference type="SMART" id="SM00870">
    <property type="entry name" value="Asparaginase"/>
    <property type="match status" value="1"/>
</dbReference>
<dbReference type="GO" id="GO:0016740">
    <property type="term" value="F:transferase activity"/>
    <property type="evidence" value="ECO:0007669"/>
    <property type="project" value="UniProtKB-KW"/>
</dbReference>
<dbReference type="EC" id="3.5.1.1" evidence="2"/>
<dbReference type="InterPro" id="IPR040919">
    <property type="entry name" value="Asparaginase_C"/>
</dbReference>
<feature type="domain" description="L-asparaginase N-terminal" evidence="8">
    <location>
        <begin position="4"/>
        <end position="191"/>
    </location>
</feature>
<name>A0A0C5VPK4_9GAMM</name>
<keyword evidence="11" id="KW-1185">Reference proteome</keyword>
<keyword evidence="10" id="KW-0808">Transferase</keyword>
<dbReference type="AlphaFoldDB" id="A0A0C5VPK4"/>
<evidence type="ECO:0000256" key="6">
    <source>
        <dbReference type="PROSITE-ProRule" id="PRU10099"/>
    </source>
</evidence>
<dbReference type="PIRSF" id="PIRSF500176">
    <property type="entry name" value="L_ASNase"/>
    <property type="match status" value="1"/>
</dbReference>
<dbReference type="InterPro" id="IPR027474">
    <property type="entry name" value="L-asparaginase_N"/>
</dbReference>
<dbReference type="PROSITE" id="PS00144">
    <property type="entry name" value="ASN_GLN_ASE_1"/>
    <property type="match status" value="1"/>
</dbReference>
<dbReference type="Proteomes" id="UP000032266">
    <property type="component" value="Chromosome"/>
</dbReference>
<dbReference type="Pfam" id="PF00710">
    <property type="entry name" value="Asparaginase"/>
    <property type="match status" value="1"/>
</dbReference>
<dbReference type="PIRSF" id="PIRSF001220">
    <property type="entry name" value="L-ASNase_gatD"/>
    <property type="match status" value="1"/>
</dbReference>
<feature type="active site" description="O-isoaspartyl threonine intermediate" evidence="4">
    <location>
        <position position="13"/>
    </location>
</feature>
<dbReference type="OrthoDB" id="9788068at2"/>
<dbReference type="InterPro" id="IPR036152">
    <property type="entry name" value="Asp/glu_Ase-like_sf"/>
</dbReference>
<sequence>MKRRILILHTGGTIGMQNSPQGYVPATGFADLVALQLQARAVEQLPAYDLVEFEQLIDSSNLNPSDWMQIGRRITEHWQDYDGFIVLHGTDTMAYTASALSFILQGADKPVIVTGSQIPLTELRNDALDNLVTSMILAADERIAEVCIYFNGRLLRGNRSTKVRSVGFDAFDSPNLDWLGEIGIHIQLRQDLLLPTGQPHFELPEFNAGAVVVAPMYPGVQARVIRDLIDHDDVRALIIQSYGVGNPPDGNRALIDELARAGERGIVVANISQCLQGGVYQGAYATASVLNQIGVVAGADLTLEAAFTKLHHLIAMGSDAEYIRQVFTQSLCGECSSH</sequence>
<evidence type="ECO:0000313" key="10">
    <source>
        <dbReference type="EMBL" id="AJQ92189.1"/>
    </source>
</evidence>
<reference evidence="10 11" key="1">
    <citation type="submission" date="2014-01" db="EMBL/GenBank/DDBJ databases">
        <title>Full genme sequencing of cellulolytic bacterium Gynuella sunshinyii YC6258T gen. nov., sp. nov.</title>
        <authorList>
            <person name="Khan H."/>
            <person name="Chung E.J."/>
            <person name="Chung Y.R."/>
        </authorList>
    </citation>
    <scope>NUCLEOTIDE SEQUENCE [LARGE SCALE GENOMIC DNA]</scope>
    <source>
        <strain evidence="10 11">YC6258</strain>
    </source>
</reference>
<accession>A0A0C5VPK4</accession>
<proteinExistence type="inferred from homology"/>
<dbReference type="CDD" id="cd08963">
    <property type="entry name" value="L-asparaginase_I"/>
    <property type="match status" value="1"/>
</dbReference>
<dbReference type="GO" id="GO:0004067">
    <property type="term" value="F:asparaginase activity"/>
    <property type="evidence" value="ECO:0007669"/>
    <property type="project" value="UniProtKB-UniRule"/>
</dbReference>
<dbReference type="NCBIfam" id="NF006998">
    <property type="entry name" value="PRK09461.1"/>
    <property type="match status" value="1"/>
</dbReference>
<evidence type="ECO:0000256" key="1">
    <source>
        <dbReference type="ARBA" id="ARBA00010518"/>
    </source>
</evidence>
<dbReference type="FunFam" id="3.40.50.40:FF:000001">
    <property type="entry name" value="L-asparaginase 1"/>
    <property type="match status" value="1"/>
</dbReference>
<feature type="binding site" evidence="5">
    <location>
        <position position="59"/>
    </location>
    <ligand>
        <name>substrate</name>
    </ligand>
</feature>
<dbReference type="RefSeq" id="WP_044615325.1">
    <property type="nucleotide sequence ID" value="NZ_CP007142.1"/>
</dbReference>
<dbReference type="STRING" id="1445510.YC6258_00133"/>
<dbReference type="InterPro" id="IPR006034">
    <property type="entry name" value="Asparaginase/glutaminase-like"/>
</dbReference>
<dbReference type="Gene3D" id="3.40.50.1170">
    <property type="entry name" value="L-asparaginase, N-terminal domain"/>
    <property type="match status" value="1"/>
</dbReference>
<evidence type="ECO:0000259" key="9">
    <source>
        <dbReference type="Pfam" id="PF17763"/>
    </source>
</evidence>
<dbReference type="PANTHER" id="PTHR11707:SF28">
    <property type="entry name" value="60 KDA LYSOPHOSPHOLIPASE"/>
    <property type="match status" value="1"/>
</dbReference>
<dbReference type="InterPro" id="IPR037152">
    <property type="entry name" value="L-asparaginase_N_sf"/>
</dbReference>
<dbReference type="Pfam" id="PF17763">
    <property type="entry name" value="Asparaginase_C"/>
    <property type="match status" value="1"/>
</dbReference>
<dbReference type="FunFam" id="3.40.50.1170:FF:000001">
    <property type="entry name" value="L-asparaginase 2"/>
    <property type="match status" value="1"/>
</dbReference>
<dbReference type="GO" id="GO:0009066">
    <property type="term" value="P:aspartate family amino acid metabolic process"/>
    <property type="evidence" value="ECO:0007669"/>
    <property type="project" value="UniProtKB-ARBA"/>
</dbReference>
<protein>
    <recommendedName>
        <fullName evidence="2">asparaginase</fullName>
        <ecNumber evidence="2">3.5.1.1</ecNumber>
    </recommendedName>
</protein>
<dbReference type="PROSITE" id="PS51732">
    <property type="entry name" value="ASN_GLN_ASE_3"/>
    <property type="match status" value="1"/>
</dbReference>
<evidence type="ECO:0000256" key="3">
    <source>
        <dbReference type="ARBA" id="ARBA00022801"/>
    </source>
</evidence>
<evidence type="ECO:0000313" key="11">
    <source>
        <dbReference type="Proteomes" id="UP000032266"/>
    </source>
</evidence>
<feature type="binding site" evidence="5">
    <location>
        <begin position="90"/>
        <end position="91"/>
    </location>
    <ligand>
        <name>substrate</name>
    </ligand>
</feature>
<dbReference type="Gene3D" id="3.40.50.40">
    <property type="match status" value="1"/>
</dbReference>
<dbReference type="HOGENOM" id="CLU_019134_2_3_6"/>
<dbReference type="PROSITE" id="PS00917">
    <property type="entry name" value="ASN_GLN_ASE_2"/>
    <property type="match status" value="1"/>
</dbReference>
<dbReference type="PATRIC" id="fig|1445510.3.peg.128"/>
<dbReference type="InterPro" id="IPR041725">
    <property type="entry name" value="L-asparaginase_I"/>
</dbReference>
<dbReference type="GO" id="GO:0005829">
    <property type="term" value="C:cytosol"/>
    <property type="evidence" value="ECO:0007669"/>
    <property type="project" value="TreeGrafter"/>
</dbReference>
<keyword evidence="3 10" id="KW-0378">Hydrolase</keyword>
<dbReference type="SFLD" id="SFLDS00057">
    <property type="entry name" value="Glutaminase/Asparaginase"/>
    <property type="match status" value="1"/>
</dbReference>
<feature type="active site" evidence="7">
    <location>
        <position position="90"/>
    </location>
</feature>
<feature type="domain" description="Asparaginase/glutaminase C-terminal" evidence="9">
    <location>
        <begin position="211"/>
        <end position="327"/>
    </location>
</feature>
<dbReference type="InterPro" id="IPR027475">
    <property type="entry name" value="Asparaginase/glutaminase_AS2"/>
</dbReference>
<dbReference type="SUPFAM" id="SSF53774">
    <property type="entry name" value="Glutaminase/Asparaginase"/>
    <property type="match status" value="1"/>
</dbReference>
<evidence type="ECO:0000256" key="7">
    <source>
        <dbReference type="PROSITE-ProRule" id="PRU10100"/>
    </source>
</evidence>
<dbReference type="EMBL" id="CP007142">
    <property type="protein sequence ID" value="AJQ92189.1"/>
    <property type="molecule type" value="Genomic_DNA"/>
</dbReference>
<gene>
    <name evidence="10" type="ORF">YC6258_00133</name>
</gene>
<dbReference type="PANTHER" id="PTHR11707">
    <property type="entry name" value="L-ASPARAGINASE"/>
    <property type="match status" value="1"/>
</dbReference>
<dbReference type="InterPro" id="IPR006033">
    <property type="entry name" value="AsnA_fam"/>
</dbReference>
<dbReference type="NCBIfam" id="TIGR00519">
    <property type="entry name" value="asnASE_I"/>
    <property type="match status" value="1"/>
</dbReference>
<dbReference type="InterPro" id="IPR027473">
    <property type="entry name" value="L-asparaginase_C"/>
</dbReference>
<comment type="similarity">
    <text evidence="1">Belongs to the asparaginase 1 family.</text>
</comment>
<dbReference type="InterPro" id="IPR020827">
    <property type="entry name" value="Asparaginase/glutaminase_AS1"/>
</dbReference>
<dbReference type="PRINTS" id="PR00139">
    <property type="entry name" value="ASNGLNASE"/>
</dbReference>
<organism evidence="10 11">
    <name type="scientific">Gynuella sunshinyii YC6258</name>
    <dbReference type="NCBI Taxonomy" id="1445510"/>
    <lineage>
        <taxon>Bacteria</taxon>
        <taxon>Pseudomonadati</taxon>
        <taxon>Pseudomonadota</taxon>
        <taxon>Gammaproteobacteria</taxon>
        <taxon>Oceanospirillales</taxon>
        <taxon>Saccharospirillaceae</taxon>
        <taxon>Gynuella</taxon>
    </lineage>
</organism>
<evidence type="ECO:0000256" key="2">
    <source>
        <dbReference type="ARBA" id="ARBA00012920"/>
    </source>
</evidence>